<gene>
    <name evidence="1" type="ORF">H1P_4420004</name>
</gene>
<dbReference type="SUPFAM" id="SSF53098">
    <property type="entry name" value="Ribonuclease H-like"/>
    <property type="match status" value="1"/>
</dbReference>
<dbReference type="RefSeq" id="WP_186376264.1">
    <property type="nucleotide sequence ID" value="NZ_LR214177.1"/>
</dbReference>
<dbReference type="Proteomes" id="UP000320055">
    <property type="component" value="Unassembled WGS sequence"/>
</dbReference>
<name>A0A563VYE5_9CYAN</name>
<accession>A0A563VYE5</accession>
<protein>
    <recommendedName>
        <fullName evidence="3">Transposase</fullName>
    </recommendedName>
</protein>
<keyword evidence="2" id="KW-1185">Reference proteome</keyword>
<proteinExistence type="predicted"/>
<sequence length="82" mass="9447">MGSLSCTLLARWDEGSADPWLIITDLTPQQAEICWYGMRSWIECLFKDMKRGGFGWHHTKMTDPQRAERLGLAFALCHFILS</sequence>
<organism evidence="1 2">
    <name type="scientific">Hyella patelloides LEGE 07179</name>
    <dbReference type="NCBI Taxonomy" id="945734"/>
    <lineage>
        <taxon>Bacteria</taxon>
        <taxon>Bacillati</taxon>
        <taxon>Cyanobacteriota</taxon>
        <taxon>Cyanophyceae</taxon>
        <taxon>Pleurocapsales</taxon>
        <taxon>Hyellaceae</taxon>
        <taxon>Hyella</taxon>
    </lineage>
</organism>
<dbReference type="InterPro" id="IPR012337">
    <property type="entry name" value="RNaseH-like_sf"/>
</dbReference>
<reference evidence="1 2" key="1">
    <citation type="submission" date="2019-01" db="EMBL/GenBank/DDBJ databases">
        <authorList>
            <person name="Brito A."/>
        </authorList>
    </citation>
    <scope>NUCLEOTIDE SEQUENCE [LARGE SCALE GENOMIC DNA]</scope>
    <source>
        <strain evidence="1">1</strain>
    </source>
</reference>
<dbReference type="AlphaFoldDB" id="A0A563VYE5"/>
<evidence type="ECO:0008006" key="3">
    <source>
        <dbReference type="Google" id="ProtNLM"/>
    </source>
</evidence>
<dbReference type="EMBL" id="CAACVJ010000382">
    <property type="protein sequence ID" value="VEP16397.1"/>
    <property type="molecule type" value="Genomic_DNA"/>
</dbReference>
<evidence type="ECO:0000313" key="1">
    <source>
        <dbReference type="EMBL" id="VEP16397.1"/>
    </source>
</evidence>
<evidence type="ECO:0000313" key="2">
    <source>
        <dbReference type="Proteomes" id="UP000320055"/>
    </source>
</evidence>